<keyword evidence="1" id="KW-0732">Signal</keyword>
<evidence type="ECO:0000256" key="1">
    <source>
        <dbReference type="SAM" id="SignalP"/>
    </source>
</evidence>
<feature type="signal peptide" evidence="1">
    <location>
        <begin position="1"/>
        <end position="20"/>
    </location>
</feature>
<dbReference type="PROSITE" id="PS51257">
    <property type="entry name" value="PROKAR_LIPOPROTEIN"/>
    <property type="match status" value="1"/>
</dbReference>
<reference evidence="2 3" key="1">
    <citation type="submission" date="2019-05" db="EMBL/GenBank/DDBJ databases">
        <title>Tamlana fucoidanivorans sp. nov., isolated from the surface of algae collected from Fujian province in China.</title>
        <authorList>
            <person name="Li J."/>
        </authorList>
    </citation>
    <scope>NUCLEOTIDE SEQUENCE [LARGE SCALE GENOMIC DNA]</scope>
    <source>
        <strain evidence="2 3">CW2-9</strain>
    </source>
</reference>
<dbReference type="InterPro" id="IPR036514">
    <property type="entry name" value="SGNH_hydro_sf"/>
</dbReference>
<dbReference type="Gene3D" id="3.40.50.1110">
    <property type="entry name" value="SGNH hydrolase"/>
    <property type="match status" value="1"/>
</dbReference>
<dbReference type="RefSeq" id="WP_139696111.1">
    <property type="nucleotide sequence ID" value="NZ_VDCS01000005.1"/>
</dbReference>
<keyword evidence="3" id="KW-1185">Reference proteome</keyword>
<comment type="caution">
    <text evidence="2">The sequence shown here is derived from an EMBL/GenBank/DDBJ whole genome shotgun (WGS) entry which is preliminary data.</text>
</comment>
<sequence length="517" mass="54176">MNTKYIIVLFLLLGFTACNSPEDVLRDNNIPVPKEIILPDLTSGVADFSKYVSVGNSLTAGLSDGTLFLAAQKNAFPKILSEKFELAGGGAFTQPLVSDNFGGLALNGTRIEGFNPRFVTTGGAPQPLESVIGPVTVTTDIVLNNPTGPFNNMGVPGAKSFHVIAPGYGNLANLPLANPYFIRMTGNTPNASILELTMAQNPTFFTLWLGSNDILGYALTGGDGTNPITDQPTFDFAMTTIVNTLTSGGAKGVIANIPYVSDIPNFTTIPWDLLDPTDPDFESILPLIPTLNAQLYGPLNQIFTALGEPDRVNLLSADGPNPLLIHDETATDRSAEIAATLTPVLGAPTAGAFGAIFGKCRQAKPDDLILLAAGSQIGKPAPGLPAPVNVNGISYPLQDQLVLIPSEQAEIKTAVDNFNATIEAAAGQAGLAFVDANTLLSQLKDTGIASNNFILTSDLVTGGAFSLDGVHLTSRGYAIIANEFMKAIDAKYGSNFEASGNLVDIGAYPTNYSPLLQ</sequence>
<protein>
    <submittedName>
        <fullName evidence="2">G-D-S-L family lipolytic protein</fullName>
    </submittedName>
</protein>
<dbReference type="InterPro" id="IPR051532">
    <property type="entry name" value="Ester_Hydrolysis_Enzymes"/>
</dbReference>
<dbReference type="Proteomes" id="UP000308713">
    <property type="component" value="Unassembled WGS sequence"/>
</dbReference>
<evidence type="ECO:0000313" key="2">
    <source>
        <dbReference type="EMBL" id="TNJ45440.1"/>
    </source>
</evidence>
<proteinExistence type="predicted"/>
<dbReference type="PANTHER" id="PTHR30383">
    <property type="entry name" value="THIOESTERASE 1/PROTEASE 1/LYSOPHOSPHOLIPASE L1"/>
    <property type="match status" value="1"/>
</dbReference>
<gene>
    <name evidence="2" type="ORF">FGF67_06695</name>
</gene>
<dbReference type="OrthoDB" id="9764164at2"/>
<accession>A0A5C4SP62</accession>
<evidence type="ECO:0000313" key="3">
    <source>
        <dbReference type="Proteomes" id="UP000308713"/>
    </source>
</evidence>
<name>A0A5C4SP62_9FLAO</name>
<dbReference type="AlphaFoldDB" id="A0A5C4SP62"/>
<dbReference type="EMBL" id="VDCS01000005">
    <property type="protein sequence ID" value="TNJ45440.1"/>
    <property type="molecule type" value="Genomic_DNA"/>
</dbReference>
<organism evidence="2 3">
    <name type="scientific">Allotamlana fucoidanivorans</name>
    <dbReference type="NCBI Taxonomy" id="2583814"/>
    <lineage>
        <taxon>Bacteria</taxon>
        <taxon>Pseudomonadati</taxon>
        <taxon>Bacteroidota</taxon>
        <taxon>Flavobacteriia</taxon>
        <taxon>Flavobacteriales</taxon>
        <taxon>Flavobacteriaceae</taxon>
        <taxon>Allotamlana</taxon>
    </lineage>
</organism>
<dbReference type="GO" id="GO:0016788">
    <property type="term" value="F:hydrolase activity, acting on ester bonds"/>
    <property type="evidence" value="ECO:0007669"/>
    <property type="project" value="UniProtKB-ARBA"/>
</dbReference>
<dbReference type="SUPFAM" id="SSF52266">
    <property type="entry name" value="SGNH hydrolase"/>
    <property type="match status" value="2"/>
</dbReference>
<feature type="chain" id="PRO_5023074397" evidence="1">
    <location>
        <begin position="21"/>
        <end position="517"/>
    </location>
</feature>